<dbReference type="InterPro" id="IPR011009">
    <property type="entry name" value="Kinase-like_dom_sf"/>
</dbReference>
<dbReference type="SMART" id="SM00220">
    <property type="entry name" value="S_TKc"/>
    <property type="match status" value="1"/>
</dbReference>
<dbReference type="InterPro" id="IPR011029">
    <property type="entry name" value="DEATH-like_dom_sf"/>
</dbReference>
<feature type="region of interest" description="Disordered" evidence="11">
    <location>
        <begin position="128"/>
        <end position="159"/>
    </location>
</feature>
<feature type="region of interest" description="Disordered" evidence="11">
    <location>
        <begin position="837"/>
        <end position="859"/>
    </location>
</feature>
<feature type="region of interest" description="Disordered" evidence="11">
    <location>
        <begin position="1"/>
        <end position="21"/>
    </location>
</feature>
<evidence type="ECO:0000256" key="1">
    <source>
        <dbReference type="ARBA" id="ARBA00008718"/>
    </source>
</evidence>
<proteinExistence type="inferred from homology"/>
<protein>
    <recommendedName>
        <fullName evidence="2">non-specific serine/threonine protein kinase</fullName>
        <ecNumber evidence="2">2.7.11.1</ecNumber>
    </recommendedName>
</protein>
<feature type="compositionally biased region" description="Basic and acidic residues" evidence="11">
    <location>
        <begin position="651"/>
        <end position="661"/>
    </location>
</feature>
<dbReference type="EMBL" id="RQTK01000113">
    <property type="protein sequence ID" value="RUS87333.1"/>
    <property type="molecule type" value="Genomic_DNA"/>
</dbReference>
<dbReference type="SUPFAM" id="SSF56112">
    <property type="entry name" value="Protein kinase-like (PK-like)"/>
    <property type="match status" value="1"/>
</dbReference>
<dbReference type="InterPro" id="IPR008271">
    <property type="entry name" value="Ser/Thr_kinase_AS"/>
</dbReference>
<dbReference type="Gene3D" id="1.10.533.10">
    <property type="entry name" value="Death Domain, Fas"/>
    <property type="match status" value="1"/>
</dbReference>
<feature type="region of interest" description="Disordered" evidence="11">
    <location>
        <begin position="223"/>
        <end position="248"/>
    </location>
</feature>
<keyword evidence="14" id="KW-1185">Reference proteome</keyword>
<dbReference type="FunFam" id="1.10.510.10:FF:000754">
    <property type="entry name" value="Interleukin-1 receptor-associated kinase"/>
    <property type="match status" value="1"/>
</dbReference>
<keyword evidence="4" id="KW-0808">Transferase</keyword>
<comment type="similarity">
    <text evidence="1">Belongs to the protein kinase superfamily. TKL Ser/Thr protein kinase family. Pelle subfamily.</text>
</comment>
<evidence type="ECO:0000256" key="9">
    <source>
        <dbReference type="ARBA" id="ARBA00048679"/>
    </source>
</evidence>
<dbReference type="Gene3D" id="3.30.200.20">
    <property type="entry name" value="Phosphorylase Kinase, domain 1"/>
    <property type="match status" value="1"/>
</dbReference>
<feature type="compositionally biased region" description="Polar residues" evidence="11">
    <location>
        <begin position="663"/>
        <end position="679"/>
    </location>
</feature>
<dbReference type="InterPro" id="IPR000719">
    <property type="entry name" value="Prot_kinase_dom"/>
</dbReference>
<feature type="domain" description="Protein kinase" evidence="12">
    <location>
        <begin position="341"/>
        <end position="629"/>
    </location>
</feature>
<dbReference type="Gene3D" id="1.10.510.10">
    <property type="entry name" value="Transferase(Phosphotransferase) domain 1"/>
    <property type="match status" value="1"/>
</dbReference>
<sequence length="1084" mass="119494">MFHSLNKSRSPDWSSMSLGSRSSKSMAKDSIANKSLCEIEYSVTLALSRNMDCDDSWDELASKVGYSTQQIFHLRDMRYKPSGSPTNTLLWELGCEGYKVIDLYEKLKEIRRRREMEILEEYVRKHKQPPLSKSGCGAATDQETKSESEGASGGLSGASHDLDSLLSQVKIPGAGDCGSKTGTPSFGSESGSGSAVNYYNYSQRQTEYKPDTKPGQKFIPGIEPSVGKTDAPNSIPLPEFPSSKSGNSSVSYLQKQLASELAESSSGHAASVSAFETSFSNSKTSPSMCSGVENLQNMIAQGAPVSNVSRANSILTSPDMESITLKPSFKSKELQEATGNFSEENLIGQGAFGKVYRGTLRNLPCAIKRLNSSEVGSNTDMKQFISELSMFKEFSHENLVVLYGYSLDDQELCLVYQYLINGSLEDRLMLKKGTPALKWERRLNILVGACKGLNFLHTFRDKPLIHGDIKSANILLDQNWEAKIADLGQAAYATSASRDTKSLLTHRSMVKTGTKVFGSKAYHAPEILSSNQLSIKSDIYAMGVVFLEVCSGLRAYDPNRSMEPFLVRMFTELDEDQWSSFQDKHLDSVPHSSFSDVLTIANTCVQEIKKRRPSTAKLLERIQSCQSHYGNLLPGKTNQANPRLPPPTSSDHIHELHRKLSESVLSESSPQASVNTSVPASRIASEQEEILRQISEQQPEVKHSIPSQPSQTDDSSEVLRTQNSPCQPYSHQHQVQSQQILPQVFPGQQVQQQQQQKILSAPGEAPSSLKLASMTSELNDASLEVLHGDSLAIRLQRAVDQLAARKEQLRQEGVEDLMSCQLISQEMDNIRQQWWAQNSDSHTTESPQPSGKPSEDDYFPKADKKKLLELYAFDEANFPTKNSAEQSEPGPAVFESDPRKMAYIQQFDGNSFTQETATVNIPAAPTDSKDQLNPSFKAPCHPLQSPGYNLIPSQFATMAHAAPFSAMQAYPQNPSVATVANGAMKTSISSEFTHVTACNDTSLSNVEIRNSTQNYQNDGVIPSQGPAGKEANFSDHLASANYSYVVDHDSQKISEKQQKKTNLDDLISEIMSEDSLYFEESLND</sequence>
<evidence type="ECO:0000256" key="2">
    <source>
        <dbReference type="ARBA" id="ARBA00012513"/>
    </source>
</evidence>
<dbReference type="Pfam" id="PF00531">
    <property type="entry name" value="Death"/>
    <property type="match status" value="1"/>
</dbReference>
<feature type="compositionally biased region" description="Polar residues" evidence="11">
    <location>
        <begin position="705"/>
        <end position="732"/>
    </location>
</feature>
<dbReference type="SUPFAM" id="SSF47986">
    <property type="entry name" value="DEATH domain"/>
    <property type="match status" value="1"/>
</dbReference>
<feature type="compositionally biased region" description="Polar residues" evidence="11">
    <location>
        <begin position="1"/>
        <end position="13"/>
    </location>
</feature>
<evidence type="ECO:0000256" key="5">
    <source>
        <dbReference type="ARBA" id="ARBA00022741"/>
    </source>
</evidence>
<gene>
    <name evidence="13" type="ORF">EGW08_004875</name>
</gene>
<dbReference type="Pfam" id="PF00069">
    <property type="entry name" value="Pkinase"/>
    <property type="match status" value="1"/>
</dbReference>
<keyword evidence="7 10" id="KW-0067">ATP-binding</keyword>
<comment type="catalytic activity">
    <reaction evidence="8">
        <text>L-threonyl-[protein] + ATP = O-phospho-L-threonyl-[protein] + ADP + H(+)</text>
        <dbReference type="Rhea" id="RHEA:46608"/>
        <dbReference type="Rhea" id="RHEA-COMP:11060"/>
        <dbReference type="Rhea" id="RHEA-COMP:11605"/>
        <dbReference type="ChEBI" id="CHEBI:15378"/>
        <dbReference type="ChEBI" id="CHEBI:30013"/>
        <dbReference type="ChEBI" id="CHEBI:30616"/>
        <dbReference type="ChEBI" id="CHEBI:61977"/>
        <dbReference type="ChEBI" id="CHEBI:456216"/>
        <dbReference type="EC" id="2.7.11.1"/>
    </reaction>
</comment>
<dbReference type="GO" id="GO:0045087">
    <property type="term" value="P:innate immune response"/>
    <property type="evidence" value="ECO:0007669"/>
    <property type="project" value="UniProtKB-ARBA"/>
</dbReference>
<accession>A0A433U0J0</accession>
<dbReference type="PROSITE" id="PS50011">
    <property type="entry name" value="PROTEIN_KINASE_DOM"/>
    <property type="match status" value="1"/>
</dbReference>
<evidence type="ECO:0000313" key="14">
    <source>
        <dbReference type="Proteomes" id="UP000271974"/>
    </source>
</evidence>
<keyword evidence="5 10" id="KW-0547">Nucleotide-binding</keyword>
<dbReference type="GO" id="GO:0004674">
    <property type="term" value="F:protein serine/threonine kinase activity"/>
    <property type="evidence" value="ECO:0007669"/>
    <property type="project" value="UniProtKB-KW"/>
</dbReference>
<comment type="caution">
    <text evidence="13">The sequence shown here is derived from an EMBL/GenBank/DDBJ whole genome shotgun (WGS) entry which is preliminary data.</text>
</comment>
<dbReference type="STRING" id="188477.A0A433U0J0"/>
<evidence type="ECO:0000313" key="13">
    <source>
        <dbReference type="EMBL" id="RUS87333.1"/>
    </source>
</evidence>
<evidence type="ECO:0000256" key="3">
    <source>
        <dbReference type="ARBA" id="ARBA00022527"/>
    </source>
</evidence>
<name>A0A433U0J0_ELYCH</name>
<reference evidence="13 14" key="1">
    <citation type="submission" date="2019-01" db="EMBL/GenBank/DDBJ databases">
        <title>A draft genome assembly of the solar-powered sea slug Elysia chlorotica.</title>
        <authorList>
            <person name="Cai H."/>
            <person name="Li Q."/>
            <person name="Fang X."/>
            <person name="Li J."/>
            <person name="Curtis N.E."/>
            <person name="Altenburger A."/>
            <person name="Shibata T."/>
            <person name="Feng M."/>
            <person name="Maeda T."/>
            <person name="Schwartz J.A."/>
            <person name="Shigenobu S."/>
            <person name="Lundholm N."/>
            <person name="Nishiyama T."/>
            <person name="Yang H."/>
            <person name="Hasebe M."/>
            <person name="Li S."/>
            <person name="Pierce S.K."/>
            <person name="Wang J."/>
        </authorList>
    </citation>
    <scope>NUCLEOTIDE SEQUENCE [LARGE SCALE GENOMIC DNA]</scope>
    <source>
        <strain evidence="13">EC2010</strain>
        <tissue evidence="13">Whole organism of an adult</tissue>
    </source>
</reference>
<dbReference type="GO" id="GO:0005886">
    <property type="term" value="C:plasma membrane"/>
    <property type="evidence" value="ECO:0007669"/>
    <property type="project" value="TreeGrafter"/>
</dbReference>
<dbReference type="EC" id="2.7.11.1" evidence="2"/>
<keyword evidence="6" id="KW-0418">Kinase</keyword>
<dbReference type="PROSITE" id="PS00107">
    <property type="entry name" value="PROTEIN_KINASE_ATP"/>
    <property type="match status" value="1"/>
</dbReference>
<evidence type="ECO:0000256" key="7">
    <source>
        <dbReference type="ARBA" id="ARBA00022840"/>
    </source>
</evidence>
<dbReference type="AlphaFoldDB" id="A0A433U0J0"/>
<evidence type="ECO:0000259" key="12">
    <source>
        <dbReference type="PROSITE" id="PS50011"/>
    </source>
</evidence>
<evidence type="ECO:0000256" key="4">
    <source>
        <dbReference type="ARBA" id="ARBA00022679"/>
    </source>
</evidence>
<feature type="region of interest" description="Disordered" evidence="11">
    <location>
        <begin position="630"/>
        <end position="683"/>
    </location>
</feature>
<dbReference type="GO" id="GO:0007165">
    <property type="term" value="P:signal transduction"/>
    <property type="evidence" value="ECO:0007669"/>
    <property type="project" value="InterPro"/>
</dbReference>
<dbReference type="InterPro" id="IPR017441">
    <property type="entry name" value="Protein_kinase_ATP_BS"/>
</dbReference>
<evidence type="ECO:0000256" key="6">
    <source>
        <dbReference type="ARBA" id="ARBA00022777"/>
    </source>
</evidence>
<dbReference type="InterPro" id="IPR000488">
    <property type="entry name" value="Death_dom"/>
</dbReference>
<feature type="region of interest" description="Disordered" evidence="11">
    <location>
        <begin position="695"/>
        <end position="732"/>
    </location>
</feature>
<dbReference type="PANTHER" id="PTHR27001">
    <property type="entry name" value="OS01G0253100 PROTEIN"/>
    <property type="match status" value="1"/>
</dbReference>
<dbReference type="PROSITE" id="PS00108">
    <property type="entry name" value="PROTEIN_KINASE_ST"/>
    <property type="match status" value="1"/>
</dbReference>
<evidence type="ECO:0000256" key="11">
    <source>
        <dbReference type="SAM" id="MobiDB-lite"/>
    </source>
</evidence>
<comment type="catalytic activity">
    <reaction evidence="9">
        <text>L-seryl-[protein] + ATP = O-phospho-L-seryl-[protein] + ADP + H(+)</text>
        <dbReference type="Rhea" id="RHEA:17989"/>
        <dbReference type="Rhea" id="RHEA-COMP:9863"/>
        <dbReference type="Rhea" id="RHEA-COMP:11604"/>
        <dbReference type="ChEBI" id="CHEBI:15378"/>
        <dbReference type="ChEBI" id="CHEBI:29999"/>
        <dbReference type="ChEBI" id="CHEBI:30616"/>
        <dbReference type="ChEBI" id="CHEBI:83421"/>
        <dbReference type="ChEBI" id="CHEBI:456216"/>
        <dbReference type="EC" id="2.7.11.1"/>
    </reaction>
</comment>
<dbReference type="Proteomes" id="UP000271974">
    <property type="component" value="Unassembled WGS sequence"/>
</dbReference>
<evidence type="ECO:0000256" key="8">
    <source>
        <dbReference type="ARBA" id="ARBA00047899"/>
    </source>
</evidence>
<dbReference type="OrthoDB" id="4062651at2759"/>
<organism evidence="13 14">
    <name type="scientific">Elysia chlorotica</name>
    <name type="common">Eastern emerald elysia</name>
    <name type="synonym">Sea slug</name>
    <dbReference type="NCBI Taxonomy" id="188477"/>
    <lineage>
        <taxon>Eukaryota</taxon>
        <taxon>Metazoa</taxon>
        <taxon>Spiralia</taxon>
        <taxon>Lophotrochozoa</taxon>
        <taxon>Mollusca</taxon>
        <taxon>Gastropoda</taxon>
        <taxon>Heterobranchia</taxon>
        <taxon>Euthyneura</taxon>
        <taxon>Panpulmonata</taxon>
        <taxon>Sacoglossa</taxon>
        <taxon>Placobranchoidea</taxon>
        <taxon>Plakobranchidae</taxon>
        <taxon>Elysia</taxon>
    </lineage>
</organism>
<feature type="binding site" evidence="10">
    <location>
        <position position="368"/>
    </location>
    <ligand>
        <name>ATP</name>
        <dbReference type="ChEBI" id="CHEBI:30616"/>
    </ligand>
</feature>
<keyword evidence="3" id="KW-0723">Serine/threonine-protein kinase</keyword>
<feature type="compositionally biased region" description="Polar residues" evidence="11">
    <location>
        <begin position="837"/>
        <end position="851"/>
    </location>
</feature>
<dbReference type="PANTHER" id="PTHR27001:SF931">
    <property type="entry name" value="OS11G0664100 PROTEIN"/>
    <property type="match status" value="1"/>
</dbReference>
<dbReference type="GO" id="GO:0005524">
    <property type="term" value="F:ATP binding"/>
    <property type="evidence" value="ECO:0007669"/>
    <property type="project" value="UniProtKB-UniRule"/>
</dbReference>
<evidence type="ECO:0000256" key="10">
    <source>
        <dbReference type="PROSITE-ProRule" id="PRU10141"/>
    </source>
</evidence>